<reference evidence="1" key="1">
    <citation type="submission" date="2017-12" db="EMBL/GenBank/DDBJ databases">
        <title>Genome Sequencing Reveals a Rich Biosynthetic Potential.</title>
        <authorList>
            <person name="Bertrand R.L."/>
            <person name="Abdel-Hameed M.E."/>
            <person name="Sorensen J.L."/>
        </authorList>
    </citation>
    <scope>NUCLEOTIDE SEQUENCE</scope>
</reference>
<evidence type="ECO:0000313" key="1">
    <source>
        <dbReference type="EMBL" id="AUW31252.1"/>
    </source>
</evidence>
<sequence length="176" mass="19939">MVFFFSPTAAGSVLPHLLLPAVQIFALALPPFPHRATLFVPIIPGFILATWANLCSDAVDLRSLMIGQWPWYLGTLEKLSFGLPEQDYWRVDRPRAEAMSMRGLSSTKFKWATALYCSPRLVGWNQQFKGVPEYKAPPCKAAFFVERLKSLAICFVFIDICNMYAMAEKGYAYERT</sequence>
<dbReference type="AlphaFoldDB" id="A0A2K9YEJ0"/>
<accession>A0A2K9YEJ0</accession>
<protein>
    <submittedName>
        <fullName evidence="1">Uncharacterized protein</fullName>
    </submittedName>
</protein>
<proteinExistence type="predicted"/>
<name>A0A2K9YEJ0_CLAUC</name>
<organism evidence="1">
    <name type="scientific">Cladonia uncialis subsp. uncialis</name>
    <dbReference type="NCBI Taxonomy" id="180999"/>
    <lineage>
        <taxon>Eukaryota</taxon>
        <taxon>Fungi</taxon>
        <taxon>Dikarya</taxon>
        <taxon>Ascomycota</taxon>
        <taxon>Pezizomycotina</taxon>
        <taxon>Lecanoromycetes</taxon>
        <taxon>OSLEUM clade</taxon>
        <taxon>Lecanoromycetidae</taxon>
        <taxon>Lecanorales</taxon>
        <taxon>Lecanorineae</taxon>
        <taxon>Cladoniaceae</taxon>
        <taxon>Cladonia</taxon>
    </lineage>
</organism>
<dbReference type="EMBL" id="MG777502">
    <property type="protein sequence ID" value="AUW31252.1"/>
    <property type="molecule type" value="Genomic_DNA"/>
</dbReference>